<name>A0A1A7PVJ9_9PAST</name>
<dbReference type="EMBL" id="JTJR01000005">
    <property type="protein sequence ID" value="OBX05747.1"/>
    <property type="molecule type" value="Genomic_DNA"/>
</dbReference>
<dbReference type="Proteomes" id="UP000092626">
    <property type="component" value="Unassembled WGS sequence"/>
</dbReference>
<dbReference type="PROSITE" id="PS51257">
    <property type="entry name" value="PROKAR_LIPOPROTEIN"/>
    <property type="match status" value="1"/>
</dbReference>
<dbReference type="AlphaFoldDB" id="A0A1A7PVJ9"/>
<feature type="signal peptide" evidence="1">
    <location>
        <begin position="1"/>
        <end position="17"/>
    </location>
</feature>
<protein>
    <recommendedName>
        <fullName evidence="4">Lipoprotein</fullName>
    </recommendedName>
</protein>
<evidence type="ECO:0000256" key="1">
    <source>
        <dbReference type="SAM" id="SignalP"/>
    </source>
</evidence>
<gene>
    <name evidence="2" type="ORF">QV06_01030</name>
</gene>
<keyword evidence="1" id="KW-0732">Signal</keyword>
<comment type="caution">
    <text evidence="2">The sequence shown here is derived from an EMBL/GenBank/DDBJ whole genome shotgun (WGS) entry which is preliminary data.</text>
</comment>
<organism evidence="2 3">
    <name type="scientific">Gallibacterium genomosp. 3</name>
    <dbReference type="NCBI Taxonomy" id="505345"/>
    <lineage>
        <taxon>Bacteria</taxon>
        <taxon>Pseudomonadati</taxon>
        <taxon>Pseudomonadota</taxon>
        <taxon>Gammaproteobacteria</taxon>
        <taxon>Pasteurellales</taxon>
        <taxon>Pasteurellaceae</taxon>
        <taxon>Gallibacterium</taxon>
    </lineage>
</organism>
<dbReference type="RefSeq" id="WP_065236554.1">
    <property type="nucleotide sequence ID" value="NZ_JTJR01000005.1"/>
</dbReference>
<dbReference type="STRING" id="505345.QV06_01030"/>
<proteinExistence type="predicted"/>
<evidence type="ECO:0008006" key="4">
    <source>
        <dbReference type="Google" id="ProtNLM"/>
    </source>
</evidence>
<evidence type="ECO:0000313" key="2">
    <source>
        <dbReference type="EMBL" id="OBX05747.1"/>
    </source>
</evidence>
<reference evidence="2 3" key="1">
    <citation type="submission" date="2014-11" db="EMBL/GenBank/DDBJ databases">
        <title>Pan-genome of Gallibacterium spp.</title>
        <authorList>
            <person name="Kudirkiene E."/>
            <person name="Bojesen A.M."/>
        </authorList>
    </citation>
    <scope>NUCLEOTIDE SEQUENCE [LARGE SCALE GENOMIC DNA]</scope>
    <source>
        <strain evidence="2 3">59/S3/89</strain>
    </source>
</reference>
<evidence type="ECO:0000313" key="3">
    <source>
        <dbReference type="Proteomes" id="UP000092626"/>
    </source>
</evidence>
<feature type="chain" id="PRO_5008359375" description="Lipoprotein" evidence="1">
    <location>
        <begin position="18"/>
        <end position="214"/>
    </location>
</feature>
<accession>A0A1A7PVJ9</accession>
<sequence length="214" mass="25005">MLGKVFLVSILSSVVLAGCSGLSQYKFYTYTEAEQYLEKEYLNQRVRSAMTKTFSLNTEKDRLTLYTLTEKNGNNEFAVKMRIYGFDSYDLDWAKKYKYQVFQDMQNFIVSNQDVLAGQFYTLYYGKAVFNCSERKLKFVEGFIYGENEILQHPNTGKYFTDTPYKVKQIYKSGAPGDFYYPTSSYHRPPADYLLFKAFKDKVPEFISKYCVGN</sequence>